<evidence type="ECO:0008006" key="4">
    <source>
        <dbReference type="Google" id="ProtNLM"/>
    </source>
</evidence>
<evidence type="ECO:0000313" key="3">
    <source>
        <dbReference type="Proteomes" id="UP000805085"/>
    </source>
</evidence>
<feature type="transmembrane region" description="Helical" evidence="1">
    <location>
        <begin position="9"/>
        <end position="29"/>
    </location>
</feature>
<dbReference type="EMBL" id="JABRWQ010000007">
    <property type="protein sequence ID" value="NRD24696.1"/>
    <property type="molecule type" value="Genomic_DNA"/>
</dbReference>
<keyword evidence="3" id="KW-1185">Reference proteome</keyword>
<keyword evidence="1" id="KW-1133">Transmembrane helix</keyword>
<sequence>MKKLILKSIVYVFLILLFIEASIRLFHLYTEDPPRFIDDLGVEKRVPGHTGYAVTGNRNQNYSKFNINKSGFNSYREYTPTANKFEIAIVGDSFIEGFHQDYFDSTGKKIENLIPNSEVYEYGYSGYDFANQMHLIDAYKNDFDLIDEIVIYLNYKDDLDRGIYEPNHDRIKMLSSTPFKIRDNIKILAYGLKIGIFEPLQKLISGKKSNEPKKIKENKEQEAIDLQKQKVKDLELLENFKSLIKQYGFDKSKTSLLLDSSKTSELFLDFCSDNNIDIIDFHKNFEDSKTSPTLIYDEHWNNHGRDIIAKTISDYIKAKRD</sequence>
<proteinExistence type="predicted"/>
<evidence type="ECO:0000313" key="2">
    <source>
        <dbReference type="EMBL" id="NRD24696.1"/>
    </source>
</evidence>
<comment type="caution">
    <text evidence="2">The sequence shown here is derived from an EMBL/GenBank/DDBJ whole genome shotgun (WGS) entry which is preliminary data.</text>
</comment>
<dbReference type="InterPro" id="IPR036514">
    <property type="entry name" value="SGNH_hydro_sf"/>
</dbReference>
<evidence type="ECO:0000256" key="1">
    <source>
        <dbReference type="SAM" id="Phobius"/>
    </source>
</evidence>
<accession>A0ABX2E9D9</accession>
<dbReference type="Gene3D" id="3.40.50.1110">
    <property type="entry name" value="SGNH hydrolase"/>
    <property type="match status" value="1"/>
</dbReference>
<reference evidence="2 3" key="1">
    <citation type="journal article" date="2015" name="Int. J. Syst. Evol. Microbiol.">
        <title>Winogradskyella litoriviva sp. nov., isolated from coastal seawater.</title>
        <authorList>
            <person name="Nedashkovskaya O.I."/>
            <person name="Kukhlevskiy A.D."/>
            <person name="Zhukova N.V."/>
            <person name="Kim S.J."/>
            <person name="Rhee S.K."/>
            <person name="Mikhailov V.V."/>
        </authorList>
    </citation>
    <scope>NUCLEOTIDE SEQUENCE [LARGE SCALE GENOMIC DNA]</scope>
    <source>
        <strain evidence="2 3">KMM6491</strain>
    </source>
</reference>
<name>A0ABX2E9D9_9FLAO</name>
<dbReference type="Proteomes" id="UP000805085">
    <property type="component" value="Unassembled WGS sequence"/>
</dbReference>
<protein>
    <recommendedName>
        <fullName evidence="4">SGNH/GDSL hydrolase family protein</fullName>
    </recommendedName>
</protein>
<dbReference type="RefSeq" id="WP_173302343.1">
    <property type="nucleotide sequence ID" value="NZ_JABRWQ010000007.1"/>
</dbReference>
<dbReference type="SUPFAM" id="SSF52266">
    <property type="entry name" value="SGNH hydrolase"/>
    <property type="match status" value="1"/>
</dbReference>
<organism evidence="2 3">
    <name type="scientific">Winogradskyella litoriviva</name>
    <dbReference type="NCBI Taxonomy" id="1220182"/>
    <lineage>
        <taxon>Bacteria</taxon>
        <taxon>Pseudomonadati</taxon>
        <taxon>Bacteroidota</taxon>
        <taxon>Flavobacteriia</taxon>
        <taxon>Flavobacteriales</taxon>
        <taxon>Flavobacteriaceae</taxon>
        <taxon>Winogradskyella</taxon>
    </lineage>
</organism>
<keyword evidence="1" id="KW-0812">Transmembrane</keyword>
<keyword evidence="1" id="KW-0472">Membrane</keyword>
<gene>
    <name evidence="2" type="ORF">HNV10_15685</name>
</gene>